<accession>A0A382GT71</accession>
<sequence>PQPKSRLKEPDKVRRLFSQNELLTRPISTHTPQSACLALKQRHQHWNTSPNVD</sequence>
<feature type="non-terminal residue" evidence="1">
    <location>
        <position position="1"/>
    </location>
</feature>
<evidence type="ECO:0000313" key="1">
    <source>
        <dbReference type="EMBL" id="SVB78310.1"/>
    </source>
</evidence>
<reference evidence="1" key="1">
    <citation type="submission" date="2018-05" db="EMBL/GenBank/DDBJ databases">
        <authorList>
            <person name="Lanie J.A."/>
            <person name="Ng W.-L."/>
            <person name="Kazmierczak K.M."/>
            <person name="Andrzejewski T.M."/>
            <person name="Davidsen T.M."/>
            <person name="Wayne K.J."/>
            <person name="Tettelin H."/>
            <person name="Glass J.I."/>
            <person name="Rusch D."/>
            <person name="Podicherti R."/>
            <person name="Tsui H.-C.T."/>
            <person name="Winkler M.E."/>
        </authorList>
    </citation>
    <scope>NUCLEOTIDE SEQUENCE</scope>
</reference>
<gene>
    <name evidence="1" type="ORF">METZ01_LOCUS231164</name>
</gene>
<dbReference type="AlphaFoldDB" id="A0A382GT71"/>
<proteinExistence type="predicted"/>
<organism evidence="1">
    <name type="scientific">marine metagenome</name>
    <dbReference type="NCBI Taxonomy" id="408172"/>
    <lineage>
        <taxon>unclassified sequences</taxon>
        <taxon>metagenomes</taxon>
        <taxon>ecological metagenomes</taxon>
    </lineage>
</organism>
<name>A0A382GT71_9ZZZZ</name>
<dbReference type="EMBL" id="UINC01057309">
    <property type="protein sequence ID" value="SVB78310.1"/>
    <property type="molecule type" value="Genomic_DNA"/>
</dbReference>
<protein>
    <submittedName>
        <fullName evidence="1">Uncharacterized protein</fullName>
    </submittedName>
</protein>